<dbReference type="InterPro" id="IPR016160">
    <property type="entry name" value="Ald_DH_CS_CYS"/>
</dbReference>
<evidence type="ECO:0000259" key="7">
    <source>
        <dbReference type="Pfam" id="PF00171"/>
    </source>
</evidence>
<gene>
    <name evidence="8" type="ORF">Q7514_27765</name>
</gene>
<evidence type="ECO:0000313" key="8">
    <source>
        <dbReference type="EMBL" id="MEE2061329.1"/>
    </source>
</evidence>
<comment type="similarity">
    <text evidence="1 3 5">Belongs to the aldehyde dehydrogenase family.</text>
</comment>
<dbReference type="InterPro" id="IPR029510">
    <property type="entry name" value="Ald_DH_CS_GLU"/>
</dbReference>
<dbReference type="InterPro" id="IPR016162">
    <property type="entry name" value="Ald_DH_N"/>
</dbReference>
<sequence>MTQKSRTTGSNTTTSKTGAESSATTFASLDPRSGDVIAEYPVADQAAVDEAVDRARIAARWWDAQGFRGRREWLLEFKKAVAQDAVALATLVSRETGKPYGDAFLEVMLAIEHLDWAAKNAKKVLRARKVPSGIASFNQAATLEYKALGVVGVIGPWNYPVYTPMGSISYALAAGNAIVFKPSELTPGVGKWLEEKWNSIAPTQPVLQVVTGLGETGSALTRAGVDKIAFTGSGPTARKVMAVCAESLTPLVAECGGKDAMIVAADADIDKAVDFAAFGAFGNAGQTCAGVERIYVVESVYQEFLDKLTAIVKRAEPGGSDESTYGPMTLPRQIDIVRSHIEDALASGGTAVVGGAESVGERIIEPVILTDVPETSRAVCEETFGPTVVVNKVRDLDEAVDRANGTSYGLGASVFIGNKAKGRELAERLRNGMVSVNSVLGFAGIPSLPFGGIGESGFGRIHGADGLREFSRPKSVTVERFSSPLRLMSLERPERDLNLSAKMLKFMHGR</sequence>
<evidence type="ECO:0000256" key="1">
    <source>
        <dbReference type="ARBA" id="ARBA00009986"/>
    </source>
</evidence>
<dbReference type="EMBL" id="JAUTXY010000017">
    <property type="protein sequence ID" value="MEE2061329.1"/>
    <property type="molecule type" value="Genomic_DNA"/>
</dbReference>
<evidence type="ECO:0000256" key="4">
    <source>
        <dbReference type="PROSITE-ProRule" id="PRU10007"/>
    </source>
</evidence>
<evidence type="ECO:0000256" key="6">
    <source>
        <dbReference type="SAM" id="MobiDB-lite"/>
    </source>
</evidence>
<organism evidence="8 9">
    <name type="scientific">Rhodococcus artemisiae</name>
    <dbReference type="NCBI Taxonomy" id="714159"/>
    <lineage>
        <taxon>Bacteria</taxon>
        <taxon>Bacillati</taxon>
        <taxon>Actinomycetota</taxon>
        <taxon>Actinomycetes</taxon>
        <taxon>Mycobacteriales</taxon>
        <taxon>Nocardiaceae</taxon>
        <taxon>Rhodococcus</taxon>
    </lineage>
</organism>
<dbReference type="InterPro" id="IPR016163">
    <property type="entry name" value="Ald_DH_C"/>
</dbReference>
<feature type="region of interest" description="Disordered" evidence="6">
    <location>
        <begin position="1"/>
        <end position="27"/>
    </location>
</feature>
<name>A0ABU7LIC6_9NOCA</name>
<reference evidence="8 9" key="1">
    <citation type="submission" date="2023-07" db="EMBL/GenBank/DDBJ databases">
        <authorList>
            <person name="Girao M."/>
            <person name="Carvalho M.F."/>
        </authorList>
    </citation>
    <scope>NUCLEOTIDE SEQUENCE [LARGE SCALE GENOMIC DNA]</scope>
    <source>
        <strain evidence="8 9">YIM65754</strain>
    </source>
</reference>
<evidence type="ECO:0000256" key="2">
    <source>
        <dbReference type="ARBA" id="ARBA00023002"/>
    </source>
</evidence>
<dbReference type="Gene3D" id="3.40.309.10">
    <property type="entry name" value="Aldehyde Dehydrogenase, Chain A, domain 2"/>
    <property type="match status" value="1"/>
</dbReference>
<dbReference type="PROSITE" id="PS00070">
    <property type="entry name" value="ALDEHYDE_DEHYDR_CYS"/>
    <property type="match status" value="1"/>
</dbReference>
<feature type="compositionally biased region" description="Low complexity" evidence="6">
    <location>
        <begin position="1"/>
        <end position="18"/>
    </location>
</feature>
<dbReference type="Proteomes" id="UP001336020">
    <property type="component" value="Unassembled WGS sequence"/>
</dbReference>
<evidence type="ECO:0000256" key="3">
    <source>
        <dbReference type="PIRNR" id="PIRNR036492"/>
    </source>
</evidence>
<dbReference type="InterPro" id="IPR015590">
    <property type="entry name" value="Aldehyde_DH_dom"/>
</dbReference>
<keyword evidence="2 3" id="KW-0560">Oxidoreductase</keyword>
<dbReference type="CDD" id="cd07099">
    <property type="entry name" value="ALDH_DDALDH"/>
    <property type="match status" value="1"/>
</dbReference>
<dbReference type="PROSITE" id="PS00687">
    <property type="entry name" value="ALDEHYDE_DEHYDR_GLU"/>
    <property type="match status" value="1"/>
</dbReference>
<dbReference type="PANTHER" id="PTHR11699">
    <property type="entry name" value="ALDEHYDE DEHYDROGENASE-RELATED"/>
    <property type="match status" value="1"/>
</dbReference>
<dbReference type="Gene3D" id="3.40.605.10">
    <property type="entry name" value="Aldehyde Dehydrogenase, Chain A, domain 1"/>
    <property type="match status" value="1"/>
</dbReference>
<keyword evidence="9" id="KW-1185">Reference proteome</keyword>
<dbReference type="RefSeq" id="WP_330136489.1">
    <property type="nucleotide sequence ID" value="NZ_JAUTXY010000017.1"/>
</dbReference>
<proteinExistence type="inferred from homology"/>
<dbReference type="InterPro" id="IPR016161">
    <property type="entry name" value="Ald_DH/histidinol_DH"/>
</dbReference>
<evidence type="ECO:0000313" key="9">
    <source>
        <dbReference type="Proteomes" id="UP001336020"/>
    </source>
</evidence>
<feature type="active site" evidence="4">
    <location>
        <position position="254"/>
    </location>
</feature>
<dbReference type="PIRSF" id="PIRSF036492">
    <property type="entry name" value="ALDH"/>
    <property type="match status" value="1"/>
</dbReference>
<dbReference type="SUPFAM" id="SSF53720">
    <property type="entry name" value="ALDH-like"/>
    <property type="match status" value="1"/>
</dbReference>
<dbReference type="InterPro" id="IPR012394">
    <property type="entry name" value="Aldehyde_DH_NAD(P)"/>
</dbReference>
<feature type="domain" description="Aldehyde dehydrogenase" evidence="7">
    <location>
        <begin position="21"/>
        <end position="476"/>
    </location>
</feature>
<protein>
    <recommendedName>
        <fullName evidence="3">Aldehyde dehydrogenase</fullName>
    </recommendedName>
</protein>
<comment type="caution">
    <text evidence="8">The sequence shown here is derived from an EMBL/GenBank/DDBJ whole genome shotgun (WGS) entry which is preliminary data.</text>
</comment>
<dbReference type="Pfam" id="PF00171">
    <property type="entry name" value="Aldedh"/>
    <property type="match status" value="1"/>
</dbReference>
<evidence type="ECO:0000256" key="5">
    <source>
        <dbReference type="RuleBase" id="RU003345"/>
    </source>
</evidence>
<accession>A0ABU7LIC6</accession>